<feature type="transmembrane region" description="Helical" evidence="1">
    <location>
        <begin position="151"/>
        <end position="169"/>
    </location>
</feature>
<evidence type="ECO:0000256" key="1">
    <source>
        <dbReference type="SAM" id="Phobius"/>
    </source>
</evidence>
<dbReference type="Proteomes" id="UP000281708">
    <property type="component" value="Unassembled WGS sequence"/>
</dbReference>
<feature type="transmembrane region" description="Helical" evidence="1">
    <location>
        <begin position="97"/>
        <end position="118"/>
    </location>
</feature>
<feature type="transmembrane region" description="Helical" evidence="1">
    <location>
        <begin position="323"/>
        <end position="345"/>
    </location>
</feature>
<feature type="transmembrane region" description="Helical" evidence="1">
    <location>
        <begin position="248"/>
        <end position="274"/>
    </location>
</feature>
<protein>
    <submittedName>
        <fullName evidence="2">Uncharacterized protein</fullName>
    </submittedName>
</protein>
<evidence type="ECO:0000313" key="2">
    <source>
        <dbReference type="EMBL" id="RLV51130.1"/>
    </source>
</evidence>
<keyword evidence="1" id="KW-0472">Membrane</keyword>
<keyword evidence="1" id="KW-1133">Transmembrane helix</keyword>
<comment type="caution">
    <text evidence="2">The sequence shown here is derived from an EMBL/GenBank/DDBJ whole genome shotgun (WGS) entry which is preliminary data.</text>
</comment>
<proteinExistence type="predicted"/>
<feature type="transmembrane region" description="Helical" evidence="1">
    <location>
        <begin position="365"/>
        <end position="392"/>
    </location>
</feature>
<evidence type="ECO:0000313" key="3">
    <source>
        <dbReference type="Proteomes" id="UP000281708"/>
    </source>
</evidence>
<keyword evidence="1" id="KW-0812">Transmembrane</keyword>
<dbReference type="AlphaFoldDB" id="A0A3L8P6S7"/>
<dbReference type="EMBL" id="RDBE01000001">
    <property type="protein sequence ID" value="RLV51130.1"/>
    <property type="molecule type" value="Genomic_DNA"/>
</dbReference>
<reference evidence="2 3" key="1">
    <citation type="submission" date="2018-10" db="EMBL/GenBank/DDBJ databases">
        <title>Marmoricola sp. 4Q3S-7 whole genome shotgun sequence.</title>
        <authorList>
            <person name="Li F."/>
        </authorList>
    </citation>
    <scope>NUCLEOTIDE SEQUENCE [LARGE SCALE GENOMIC DNA]</scope>
    <source>
        <strain evidence="2 3">4Q3S-7</strain>
    </source>
</reference>
<sequence>MPAVLLTAGRLIARHWPALLALSLLGAGIRAGVLWAAVEVSDSVPILGQLILILAPLGYLLPIIAMLHLCGASLPRLKEVSAQRAPEAVTEGRERRLVDVAVSVLVPFLAVYVSYGLLDQDISRFRNEAAFNEFNRFSLLHTLHYDYAGRLGIYPVQIALMIVAIAWVLRWTLGRIENLTRFLLLAFLGALVEVYYTGQVAGQSVQVRTAGTNWLDDRVAVHTVRSTYERVVDHLGWFGHPVDALTTWVLGLVGSLDAVVVVPIAWLAVGAVVLGHKLAPPAPFEHPWIERLTVVPAWLRKGLASLLSDIVERFSAFWNGLRLLGSAGLLPMLVFGLAFLVAIRIPLLFSEAVRLLIGPLDTDTWLAISPMEAGLGLALSMAVTAPLLAAALEWVLVPSLLSEAAAGSRSPAERTTP</sequence>
<organism evidence="2 3">
    <name type="scientific">Nocardioides mangrovicus</name>
    <dbReference type="NCBI Taxonomy" id="2478913"/>
    <lineage>
        <taxon>Bacteria</taxon>
        <taxon>Bacillati</taxon>
        <taxon>Actinomycetota</taxon>
        <taxon>Actinomycetes</taxon>
        <taxon>Propionibacteriales</taxon>
        <taxon>Nocardioidaceae</taxon>
        <taxon>Nocardioides</taxon>
    </lineage>
</organism>
<name>A0A3L8P6S7_9ACTN</name>
<keyword evidence="3" id="KW-1185">Reference proteome</keyword>
<accession>A0A3L8P6S7</accession>
<feature type="transmembrane region" description="Helical" evidence="1">
    <location>
        <begin position="181"/>
        <end position="198"/>
    </location>
</feature>
<gene>
    <name evidence="2" type="ORF">D9V37_04215</name>
</gene>
<feature type="transmembrane region" description="Helical" evidence="1">
    <location>
        <begin position="46"/>
        <end position="69"/>
    </location>
</feature>